<accession>A0ABP0SEC8</accession>
<dbReference type="InterPro" id="IPR002048">
    <property type="entry name" value="EF_hand_dom"/>
</dbReference>
<feature type="domain" description="EF-hand" evidence="8">
    <location>
        <begin position="509"/>
        <end position="544"/>
    </location>
</feature>
<dbReference type="Gene3D" id="1.10.287.70">
    <property type="match status" value="1"/>
</dbReference>
<keyword evidence="2 7" id="KW-0812">Transmembrane</keyword>
<dbReference type="SUPFAM" id="SSF47473">
    <property type="entry name" value="EF-hand"/>
    <property type="match status" value="1"/>
</dbReference>
<keyword evidence="10" id="KW-1185">Reference proteome</keyword>
<dbReference type="Pfam" id="PF00520">
    <property type="entry name" value="Ion_trans"/>
    <property type="match status" value="1"/>
</dbReference>
<feature type="transmembrane region" description="Helical" evidence="7">
    <location>
        <begin position="414"/>
        <end position="434"/>
    </location>
</feature>
<evidence type="ECO:0000256" key="5">
    <source>
        <dbReference type="SAM" id="Coils"/>
    </source>
</evidence>
<keyword evidence="4 7" id="KW-0472">Membrane</keyword>
<keyword evidence="3 7" id="KW-1133">Transmembrane helix</keyword>
<dbReference type="SUPFAM" id="SSF81324">
    <property type="entry name" value="Voltage-gated potassium channels"/>
    <property type="match status" value="1"/>
</dbReference>
<feature type="transmembrane region" description="Helical" evidence="7">
    <location>
        <begin position="222"/>
        <end position="251"/>
    </location>
</feature>
<dbReference type="Gene3D" id="1.20.120.350">
    <property type="entry name" value="Voltage-gated potassium channels. Chain C"/>
    <property type="match status" value="1"/>
</dbReference>
<gene>
    <name evidence="9" type="ORF">CCMP2556_LOCUS51399</name>
</gene>
<evidence type="ECO:0000256" key="3">
    <source>
        <dbReference type="ARBA" id="ARBA00022989"/>
    </source>
</evidence>
<feature type="compositionally biased region" description="Polar residues" evidence="6">
    <location>
        <begin position="79"/>
        <end position="89"/>
    </location>
</feature>
<dbReference type="PANTHER" id="PTHR46726:SF1">
    <property type="entry name" value="TWO-PORE CALCIUM CHANNEL 3"/>
    <property type="match status" value="1"/>
</dbReference>
<feature type="compositionally biased region" description="Basic and acidic residues" evidence="6">
    <location>
        <begin position="90"/>
        <end position="111"/>
    </location>
</feature>
<evidence type="ECO:0000256" key="4">
    <source>
        <dbReference type="ARBA" id="ARBA00023136"/>
    </source>
</evidence>
<feature type="region of interest" description="Disordered" evidence="6">
    <location>
        <begin position="52"/>
        <end position="111"/>
    </location>
</feature>
<organism evidence="9 10">
    <name type="scientific">Durusdinium trenchii</name>
    <dbReference type="NCBI Taxonomy" id="1381693"/>
    <lineage>
        <taxon>Eukaryota</taxon>
        <taxon>Sar</taxon>
        <taxon>Alveolata</taxon>
        <taxon>Dinophyceae</taxon>
        <taxon>Suessiales</taxon>
        <taxon>Symbiodiniaceae</taxon>
        <taxon>Durusdinium</taxon>
    </lineage>
</organism>
<dbReference type="InterPro" id="IPR005821">
    <property type="entry name" value="Ion_trans_dom"/>
</dbReference>
<feature type="transmembrane region" description="Helical" evidence="7">
    <location>
        <begin position="320"/>
        <end position="346"/>
    </location>
</feature>
<evidence type="ECO:0000256" key="2">
    <source>
        <dbReference type="ARBA" id="ARBA00022692"/>
    </source>
</evidence>
<reference evidence="9 10" key="1">
    <citation type="submission" date="2024-02" db="EMBL/GenBank/DDBJ databases">
        <authorList>
            <person name="Chen Y."/>
            <person name="Shah S."/>
            <person name="Dougan E. K."/>
            <person name="Thang M."/>
            <person name="Chan C."/>
        </authorList>
    </citation>
    <scope>NUCLEOTIDE SEQUENCE [LARGE SCALE GENOMIC DNA]</scope>
</reference>
<evidence type="ECO:0000259" key="8">
    <source>
        <dbReference type="PROSITE" id="PS50222"/>
    </source>
</evidence>
<name>A0ABP0SEC8_9DINO</name>
<dbReference type="PANTHER" id="PTHR46726">
    <property type="entry name" value="TWO PORE CHANNEL 3"/>
    <property type="match status" value="1"/>
</dbReference>
<dbReference type="Gene3D" id="1.10.238.10">
    <property type="entry name" value="EF-hand"/>
    <property type="match status" value="1"/>
</dbReference>
<dbReference type="PROSITE" id="PS50222">
    <property type="entry name" value="EF_HAND_2"/>
    <property type="match status" value="1"/>
</dbReference>
<evidence type="ECO:0000256" key="6">
    <source>
        <dbReference type="SAM" id="MobiDB-lite"/>
    </source>
</evidence>
<evidence type="ECO:0000256" key="1">
    <source>
        <dbReference type="ARBA" id="ARBA00004141"/>
    </source>
</evidence>
<proteinExistence type="predicted"/>
<dbReference type="Proteomes" id="UP001642484">
    <property type="component" value="Unassembled WGS sequence"/>
</dbReference>
<comment type="subcellular location">
    <subcellularLocation>
        <location evidence="1">Membrane</location>
        <topology evidence="1">Multi-pass membrane protein</topology>
    </subcellularLocation>
</comment>
<evidence type="ECO:0000313" key="10">
    <source>
        <dbReference type="Proteomes" id="UP001642484"/>
    </source>
</evidence>
<evidence type="ECO:0000256" key="7">
    <source>
        <dbReference type="SAM" id="Phobius"/>
    </source>
</evidence>
<feature type="coiled-coil region" evidence="5">
    <location>
        <begin position="557"/>
        <end position="584"/>
    </location>
</feature>
<keyword evidence="5" id="KW-0175">Coiled coil</keyword>
<evidence type="ECO:0000313" key="9">
    <source>
        <dbReference type="EMBL" id="CAK9110610.1"/>
    </source>
</evidence>
<dbReference type="InterPro" id="IPR011992">
    <property type="entry name" value="EF-hand-dom_pair"/>
</dbReference>
<sequence length="602" mass="67910">MSCLMDGREEVIVTAVEGDLQSAIYDQLMDLRAYLDLQFERQSHLIQCTHLKHNAPPTRPAPAAPHAPHAPHAPRLRRNTTTSELQRSWGSEEYKSEIRSHQSEEPDEAIRSNHFPKLSTFSLASMASSAYSNSNKRRTLVKTAVLERCISAQMKEQKRKRERFSMVQNSILVEEEEGTLQRFVSSSSFSYALMALIVMNAILMGIEIDVTAGLAQEDIPGWFAVVNSIFVVIFVIEISLRILAFGCYSFWRGEENWWNIWDFLIVLVSVVVIAWWASSLLEFQNYGSNTIRVLRALRLARIFRGVRITRLFRYFSALRALILSIMSTMGSLMWTLFLLLVIFYIFSLIFAELVSDFCRSATNNSTLVPVCPDNEQGLEGLVYWEGIIQCMHTLFMTITGGIDWNEAYRPLKKVSFVGVTLMNLYIVIGFFAILNVITGVFVNAAIEGASADKDIATLKQAQNRVMHVASLRQAFHEIETATGHLLNAQDLAAAMEEDKLSAFMESLGISTDDVWTLFLLIDKDDDGLVDIEQFVAGCMQLRGPAKSLQVAKMSYENRITREQIKRIVDDMDELKADVAKLVEARERKLASVLGPQAVSEAL</sequence>
<comment type="caution">
    <text evidence="9">The sequence shown here is derived from an EMBL/GenBank/DDBJ whole genome shotgun (WGS) entry which is preliminary data.</text>
</comment>
<dbReference type="InterPro" id="IPR027359">
    <property type="entry name" value="Volt_channel_dom_sf"/>
</dbReference>
<feature type="transmembrane region" description="Helical" evidence="7">
    <location>
        <begin position="189"/>
        <end position="210"/>
    </location>
</feature>
<dbReference type="EMBL" id="CAXAMN010027417">
    <property type="protein sequence ID" value="CAK9110610.1"/>
    <property type="molecule type" value="Genomic_DNA"/>
</dbReference>
<feature type="transmembrane region" description="Helical" evidence="7">
    <location>
        <begin position="257"/>
        <end position="277"/>
    </location>
</feature>
<protein>
    <recommendedName>
        <fullName evidence="8">EF-hand domain-containing protein</fullName>
    </recommendedName>
</protein>